<dbReference type="AlphaFoldDB" id="A0A1H8WL34"/>
<dbReference type="Proteomes" id="UP000198893">
    <property type="component" value="Unassembled WGS sequence"/>
</dbReference>
<evidence type="ECO:0000313" key="2">
    <source>
        <dbReference type="Proteomes" id="UP000198893"/>
    </source>
</evidence>
<organism evidence="1 2">
    <name type="scientific">Salinihabitans flavidus</name>
    <dbReference type="NCBI Taxonomy" id="569882"/>
    <lineage>
        <taxon>Bacteria</taxon>
        <taxon>Pseudomonadati</taxon>
        <taxon>Pseudomonadota</taxon>
        <taxon>Alphaproteobacteria</taxon>
        <taxon>Rhodobacterales</taxon>
        <taxon>Roseobacteraceae</taxon>
        <taxon>Salinihabitans</taxon>
    </lineage>
</organism>
<proteinExistence type="predicted"/>
<dbReference type="Gene3D" id="1.10.10.60">
    <property type="entry name" value="Homeodomain-like"/>
    <property type="match status" value="2"/>
</dbReference>
<accession>A0A1H8WL34</accession>
<dbReference type="OrthoDB" id="4868674at2"/>
<keyword evidence="1" id="KW-0371">Homeobox</keyword>
<keyword evidence="1" id="KW-0238">DNA-binding</keyword>
<gene>
    <name evidence="1" type="ORF">SAMN04490248_1791</name>
</gene>
<dbReference type="GO" id="GO:0003677">
    <property type="term" value="F:DNA binding"/>
    <property type="evidence" value="ECO:0007669"/>
    <property type="project" value="UniProtKB-KW"/>
</dbReference>
<dbReference type="EMBL" id="FODS01000079">
    <property type="protein sequence ID" value="SEP28404.1"/>
    <property type="molecule type" value="Genomic_DNA"/>
</dbReference>
<feature type="non-terminal residue" evidence="1">
    <location>
        <position position="108"/>
    </location>
</feature>
<dbReference type="Pfam" id="PF13384">
    <property type="entry name" value="HTH_23"/>
    <property type="match status" value="1"/>
</dbReference>
<dbReference type="RefSeq" id="WP_139196343.1">
    <property type="nucleotide sequence ID" value="NZ_FODS01000079.1"/>
</dbReference>
<keyword evidence="2" id="KW-1185">Reference proteome</keyword>
<evidence type="ECO:0000313" key="1">
    <source>
        <dbReference type="EMBL" id="SEP28404.1"/>
    </source>
</evidence>
<reference evidence="1 2" key="1">
    <citation type="submission" date="2016-10" db="EMBL/GenBank/DDBJ databases">
        <authorList>
            <person name="de Groot N.N."/>
        </authorList>
    </citation>
    <scope>NUCLEOTIDE SEQUENCE [LARGE SCALE GENOMIC DNA]</scope>
    <source>
        <strain evidence="1 2">DSM 27842</strain>
    </source>
</reference>
<sequence length="108" mass="11897">MARDPAIPDSIVFRRLWDDGMPARDIAERFGVSYMTVNRLAARYGYPARGAPKLPDCAEFRRMWAEGVRTEDIAAHFGVSAGLVSSRAKQCGLPPRAKMGPKLTDSAE</sequence>
<dbReference type="STRING" id="569882.SAMN04490248_1791"/>
<protein>
    <submittedName>
        <fullName evidence="1">Homeodomain-like domain-containing protein</fullName>
    </submittedName>
</protein>
<name>A0A1H8WL34_9RHOB</name>